<dbReference type="EMBL" id="JBHSMD010000002">
    <property type="protein sequence ID" value="MFC5493300.1"/>
    <property type="molecule type" value="Genomic_DNA"/>
</dbReference>
<dbReference type="InterPro" id="IPR036155">
    <property type="entry name" value="Crypto/Photolyase_N_sf"/>
</dbReference>
<evidence type="ECO:0000256" key="4">
    <source>
        <dbReference type="ARBA" id="ARBA00022991"/>
    </source>
</evidence>
<dbReference type="GO" id="GO:0003904">
    <property type="term" value="F:deoxyribodipyrimidine photo-lyase activity"/>
    <property type="evidence" value="ECO:0007669"/>
    <property type="project" value="UniProtKB-EC"/>
</dbReference>
<evidence type="ECO:0000313" key="7">
    <source>
        <dbReference type="EMBL" id="MFC5493300.1"/>
    </source>
</evidence>
<feature type="domain" description="Photolyase/cryptochrome alpha/beta" evidence="6">
    <location>
        <begin position="1"/>
        <end position="120"/>
    </location>
</feature>
<dbReference type="Proteomes" id="UP001595956">
    <property type="component" value="Unassembled WGS sequence"/>
</dbReference>
<dbReference type="InterPro" id="IPR002081">
    <property type="entry name" value="Cryptochrome/DNA_photolyase_1"/>
</dbReference>
<dbReference type="Gene3D" id="3.40.50.620">
    <property type="entry name" value="HUPs"/>
    <property type="match status" value="1"/>
</dbReference>
<name>A0ABW0MZF1_9ACTN</name>
<dbReference type="PANTHER" id="PTHR11455">
    <property type="entry name" value="CRYPTOCHROME"/>
    <property type="match status" value="1"/>
</dbReference>
<dbReference type="Pfam" id="PF00875">
    <property type="entry name" value="DNA_photolyase"/>
    <property type="match status" value="1"/>
</dbReference>
<keyword evidence="3" id="KW-0274">FAD</keyword>
<comment type="cofactor">
    <cofactor evidence="1">
        <name>FAD</name>
        <dbReference type="ChEBI" id="CHEBI:57692"/>
    </cofactor>
</comment>
<evidence type="ECO:0000313" key="8">
    <source>
        <dbReference type="Proteomes" id="UP001595956"/>
    </source>
</evidence>
<keyword evidence="8" id="KW-1185">Reference proteome</keyword>
<dbReference type="SUPFAM" id="SSF48173">
    <property type="entry name" value="Cryptochrome/photolyase FAD-binding domain"/>
    <property type="match status" value="1"/>
</dbReference>
<dbReference type="Pfam" id="PF03441">
    <property type="entry name" value="FAD_binding_7"/>
    <property type="match status" value="1"/>
</dbReference>
<dbReference type="InterPro" id="IPR014729">
    <property type="entry name" value="Rossmann-like_a/b/a_fold"/>
</dbReference>
<evidence type="ECO:0000256" key="2">
    <source>
        <dbReference type="ARBA" id="ARBA00022630"/>
    </source>
</evidence>
<dbReference type="PROSITE" id="PS51645">
    <property type="entry name" value="PHR_CRY_ALPHA_BETA"/>
    <property type="match status" value="1"/>
</dbReference>
<dbReference type="InterPro" id="IPR006050">
    <property type="entry name" value="DNA_photolyase_N"/>
</dbReference>
<protein>
    <submittedName>
        <fullName evidence="7">Cryptochrome/photolyase family protein</fullName>
        <ecNumber evidence="7">4.1.99.3</ecNumber>
    </submittedName>
</protein>
<reference evidence="8" key="1">
    <citation type="journal article" date="2019" name="Int. J. Syst. Evol. Microbiol.">
        <title>The Global Catalogue of Microorganisms (GCM) 10K type strain sequencing project: providing services to taxonomists for standard genome sequencing and annotation.</title>
        <authorList>
            <consortium name="The Broad Institute Genomics Platform"/>
            <consortium name="The Broad Institute Genome Sequencing Center for Infectious Disease"/>
            <person name="Wu L."/>
            <person name="Ma J."/>
        </authorList>
    </citation>
    <scope>NUCLEOTIDE SEQUENCE [LARGE SCALE GENOMIC DNA]</scope>
    <source>
        <strain evidence="8">KACC 13778</strain>
    </source>
</reference>
<organism evidence="7 8">
    <name type="scientific">Nocardioides caricicola</name>
    <dbReference type="NCBI Taxonomy" id="634770"/>
    <lineage>
        <taxon>Bacteria</taxon>
        <taxon>Bacillati</taxon>
        <taxon>Actinomycetota</taxon>
        <taxon>Actinomycetes</taxon>
        <taxon>Propionibacteriales</taxon>
        <taxon>Nocardioidaceae</taxon>
        <taxon>Nocardioides</taxon>
    </lineage>
</organism>
<evidence type="ECO:0000256" key="3">
    <source>
        <dbReference type="ARBA" id="ARBA00022827"/>
    </source>
</evidence>
<evidence type="ECO:0000259" key="6">
    <source>
        <dbReference type="PROSITE" id="PS51645"/>
    </source>
</evidence>
<keyword evidence="7" id="KW-0456">Lyase</keyword>
<proteinExistence type="predicted"/>
<dbReference type="PANTHER" id="PTHR11455:SF9">
    <property type="entry name" value="CRYPTOCHROME CIRCADIAN CLOCK 5 ISOFORM X1"/>
    <property type="match status" value="1"/>
</dbReference>
<dbReference type="PROSITE" id="PS00691">
    <property type="entry name" value="DNA_PHOTOLYASES_1_2"/>
    <property type="match status" value="1"/>
</dbReference>
<dbReference type="Gene3D" id="1.10.579.10">
    <property type="entry name" value="DNA Cyclobutane Dipyrimidine Photolyase, subunit A, domain 3"/>
    <property type="match status" value="1"/>
</dbReference>
<feature type="region of interest" description="Disordered" evidence="5">
    <location>
        <begin position="384"/>
        <end position="406"/>
    </location>
</feature>
<dbReference type="RefSeq" id="WP_345172280.1">
    <property type="nucleotide sequence ID" value="NZ_BAABFQ010000003.1"/>
</dbReference>
<dbReference type="InterPro" id="IPR018394">
    <property type="entry name" value="DNA_photolyase_1_CS_C"/>
</dbReference>
<evidence type="ECO:0000256" key="1">
    <source>
        <dbReference type="ARBA" id="ARBA00001974"/>
    </source>
</evidence>
<accession>A0ABW0MZF1</accession>
<dbReference type="Gene3D" id="1.25.40.80">
    <property type="match status" value="1"/>
</dbReference>
<dbReference type="EC" id="4.1.99.3" evidence="7"/>
<keyword evidence="2" id="KW-0285">Flavoprotein</keyword>
<gene>
    <name evidence="7" type="ORF">ACFPKY_09310</name>
</gene>
<dbReference type="SUPFAM" id="SSF52425">
    <property type="entry name" value="Cryptochrome/photolyase, N-terminal domain"/>
    <property type="match status" value="1"/>
</dbReference>
<feature type="compositionally biased region" description="Basic and acidic residues" evidence="5">
    <location>
        <begin position="387"/>
        <end position="406"/>
    </location>
</feature>
<sequence>MTAILWLRRDLRLDDHPALWAATEDGPVVPVFVRDPRLGTSARLDASLAAFDDATGGALVVRTGDPVDVIAGLVDELGARRVHVTEEFTPYARRRDAAVAERVELVATGTPYAVRPGTLLTGAGTPYQVFTPFARAWREQEVEPPLPRPPGVRWRTTAGEELARHRLREFCEEEYADARDRPDVEGTSRLSEHLRHGEIHPRTVLAHTSEPAFVTELIWREFYADVLWHRPESAWEDLHPLGMPWDDDEKLVEAWKQGRTGFPFVDAGMRQLLETGWMHNRLRMVTASFLVKDLHVRWQVGARHFLDHLNDGDIASNNHGWQWVAGTGTDAAPYFRIFNPVKQGLQFDPNGDYVRRWVPELAHLPGKKAHEPWRYDDGYAKGYPEQVVDHGDERRESLDRYQRSRR</sequence>
<keyword evidence="4" id="KW-0157">Chromophore</keyword>
<dbReference type="InterPro" id="IPR036134">
    <property type="entry name" value="Crypto/Photolyase_FAD-like_sf"/>
</dbReference>
<comment type="caution">
    <text evidence="7">The sequence shown here is derived from an EMBL/GenBank/DDBJ whole genome shotgun (WGS) entry which is preliminary data.</text>
</comment>
<evidence type="ECO:0000256" key="5">
    <source>
        <dbReference type="SAM" id="MobiDB-lite"/>
    </source>
</evidence>
<dbReference type="InterPro" id="IPR005101">
    <property type="entry name" value="Cryptochr/Photolyase_FAD-bd"/>
</dbReference>